<dbReference type="AlphaFoldDB" id="A0A9D6Z5Z4"/>
<organism evidence="1 2">
    <name type="scientific">Desulfomonile tiedjei</name>
    <dbReference type="NCBI Taxonomy" id="2358"/>
    <lineage>
        <taxon>Bacteria</taxon>
        <taxon>Pseudomonadati</taxon>
        <taxon>Thermodesulfobacteriota</taxon>
        <taxon>Desulfomonilia</taxon>
        <taxon>Desulfomonilales</taxon>
        <taxon>Desulfomonilaceae</taxon>
        <taxon>Desulfomonile</taxon>
    </lineage>
</organism>
<dbReference type="Proteomes" id="UP000807825">
    <property type="component" value="Unassembled WGS sequence"/>
</dbReference>
<reference evidence="1" key="1">
    <citation type="submission" date="2020-07" db="EMBL/GenBank/DDBJ databases">
        <title>Huge and variable diversity of episymbiotic CPR bacteria and DPANN archaea in groundwater ecosystems.</title>
        <authorList>
            <person name="He C.Y."/>
            <person name="Keren R."/>
            <person name="Whittaker M."/>
            <person name="Farag I.F."/>
            <person name="Doudna J."/>
            <person name="Cate J.H.D."/>
            <person name="Banfield J.F."/>
        </authorList>
    </citation>
    <scope>NUCLEOTIDE SEQUENCE</scope>
    <source>
        <strain evidence="1">NC_groundwater_1664_Pr3_B-0.1um_52_9</strain>
    </source>
</reference>
<comment type="caution">
    <text evidence="1">The sequence shown here is derived from an EMBL/GenBank/DDBJ whole genome shotgun (WGS) entry which is preliminary data.</text>
</comment>
<sequence length="79" mass="8534">MELSVRLYGTLRERFPSYCHSEGQRVVLPDNATVEDLLGALGIARSDVLVVSTNGRILKADDTIRSGDGVNIFQSILGG</sequence>
<protein>
    <submittedName>
        <fullName evidence="1">MoaD/ThiS family protein</fullName>
    </submittedName>
</protein>
<evidence type="ECO:0000313" key="2">
    <source>
        <dbReference type="Proteomes" id="UP000807825"/>
    </source>
</evidence>
<dbReference type="Pfam" id="PF02597">
    <property type="entry name" value="ThiS"/>
    <property type="match status" value="1"/>
</dbReference>
<accession>A0A9D6Z5Z4</accession>
<dbReference type="SUPFAM" id="SSF54285">
    <property type="entry name" value="MoaD/ThiS"/>
    <property type="match status" value="1"/>
</dbReference>
<proteinExistence type="predicted"/>
<dbReference type="EMBL" id="JACRDE010000618">
    <property type="protein sequence ID" value="MBI5252510.1"/>
    <property type="molecule type" value="Genomic_DNA"/>
</dbReference>
<dbReference type="InterPro" id="IPR016155">
    <property type="entry name" value="Mopterin_synth/thiamin_S_b"/>
</dbReference>
<dbReference type="InterPro" id="IPR012675">
    <property type="entry name" value="Beta-grasp_dom_sf"/>
</dbReference>
<dbReference type="Gene3D" id="3.10.20.30">
    <property type="match status" value="1"/>
</dbReference>
<gene>
    <name evidence="1" type="ORF">HY912_23700</name>
</gene>
<name>A0A9D6Z5Z4_9BACT</name>
<evidence type="ECO:0000313" key="1">
    <source>
        <dbReference type="EMBL" id="MBI5252510.1"/>
    </source>
</evidence>
<dbReference type="InterPro" id="IPR003749">
    <property type="entry name" value="ThiS/MoaD-like"/>
</dbReference>